<evidence type="ECO:0000256" key="4">
    <source>
        <dbReference type="ARBA" id="ARBA00023002"/>
    </source>
</evidence>
<evidence type="ECO:0000256" key="2">
    <source>
        <dbReference type="ARBA" id="ARBA00022630"/>
    </source>
</evidence>
<dbReference type="OrthoDB" id="9813348at2"/>
<name>A0A2K2UE78_9ACTN</name>
<dbReference type="GO" id="GO:0033765">
    <property type="term" value="F:steroid dehydrogenase activity, acting on the CH-CH group of donors"/>
    <property type="evidence" value="ECO:0007669"/>
    <property type="project" value="UniProtKB-ARBA"/>
</dbReference>
<dbReference type="Gene3D" id="3.90.700.10">
    <property type="entry name" value="Succinate dehydrogenase/fumarate reductase flavoprotein, catalytic domain"/>
    <property type="match status" value="1"/>
</dbReference>
<gene>
    <name evidence="6" type="ORF">C2L71_01220</name>
</gene>
<dbReference type="SUPFAM" id="SSF56425">
    <property type="entry name" value="Succinate dehydrogenase/fumarate reductase flavoprotein, catalytic domain"/>
    <property type="match status" value="1"/>
</dbReference>
<keyword evidence="3" id="KW-0274">FAD</keyword>
<dbReference type="GO" id="GO:0008202">
    <property type="term" value="P:steroid metabolic process"/>
    <property type="evidence" value="ECO:0007669"/>
    <property type="project" value="UniProtKB-ARBA"/>
</dbReference>
<dbReference type="RefSeq" id="WP_103263963.1">
    <property type="nucleotide sequence ID" value="NZ_CABMLE010000001.1"/>
</dbReference>
<dbReference type="Gene3D" id="3.50.50.60">
    <property type="entry name" value="FAD/NAD(P)-binding domain"/>
    <property type="match status" value="2"/>
</dbReference>
<evidence type="ECO:0000313" key="7">
    <source>
        <dbReference type="Proteomes" id="UP000236197"/>
    </source>
</evidence>
<dbReference type="InterPro" id="IPR036188">
    <property type="entry name" value="FAD/NAD-bd_sf"/>
</dbReference>
<comment type="cofactor">
    <cofactor evidence="1">
        <name>FAD</name>
        <dbReference type="ChEBI" id="CHEBI:57692"/>
    </cofactor>
</comment>
<dbReference type="AlphaFoldDB" id="A0A2K2UE78"/>
<comment type="caution">
    <text evidence="6">The sequence shown here is derived from an EMBL/GenBank/DDBJ whole genome shotgun (WGS) entry which is preliminary data.</text>
</comment>
<dbReference type="Proteomes" id="UP000236197">
    <property type="component" value="Unassembled WGS sequence"/>
</dbReference>
<dbReference type="PANTHER" id="PTHR43400:SF10">
    <property type="entry name" value="3-OXOSTEROID 1-DEHYDROGENASE"/>
    <property type="match status" value="1"/>
</dbReference>
<dbReference type="SUPFAM" id="SSF51905">
    <property type="entry name" value="FAD/NAD(P)-binding domain"/>
    <property type="match status" value="1"/>
</dbReference>
<dbReference type="InterPro" id="IPR006311">
    <property type="entry name" value="TAT_signal"/>
</dbReference>
<dbReference type="Pfam" id="PF00890">
    <property type="entry name" value="FAD_binding_2"/>
    <property type="match status" value="1"/>
</dbReference>
<dbReference type="EMBL" id="PPEK01000001">
    <property type="protein sequence ID" value="PNV68636.1"/>
    <property type="molecule type" value="Genomic_DNA"/>
</dbReference>
<reference evidence="7" key="1">
    <citation type="submission" date="2018-01" db="EMBL/GenBank/DDBJ databases">
        <title>Rubneribacter badeniensis gen. nov., sp. nov., and Colonibacter rubneri, gen. nov., sp. nov., WGS of new members of the Eggerthellaceae.</title>
        <authorList>
            <person name="Danylec N."/>
            <person name="Stoll D.A."/>
            <person name="Doetsch A."/>
            <person name="Kulling S.E."/>
            <person name="Huch M."/>
        </authorList>
    </citation>
    <scope>NUCLEOTIDE SEQUENCE [LARGE SCALE GENOMIC DNA]</scope>
    <source>
        <strain evidence="7">ResAG-96</strain>
    </source>
</reference>
<evidence type="ECO:0000256" key="1">
    <source>
        <dbReference type="ARBA" id="ARBA00001974"/>
    </source>
</evidence>
<dbReference type="PANTHER" id="PTHR43400">
    <property type="entry name" value="FUMARATE REDUCTASE"/>
    <property type="match status" value="1"/>
</dbReference>
<sequence length="566" mass="60465">MPNSSEGLSRRDFLKGTGVAATAVAAVGLAGCASSGSGAGAQSASSIAWDRETEVLVLGFGGAGAVSAAAAHEEGAEVLILEKAPKEGGGTTRISTGYSSIVLDPDGALEYLHHQVKGLTPDEVFEAYVQEGATLVDWLDDHGLTYTDVSSVLGSDYKNWPGSDAFGAVGFTDEDGVNSGTAVFDWATAYMQDNGIEILFDSQAYQLVQDPETKEVVGVRARHSDGSEIAVRAKKAVIMCTGGFECNDQMIGNYLVPSPLAREGWMFNTGDGIRMGQEIGADMWHMNMLDAYGVTFTEPGAITGRFGLNGATCATGSFMWINRTGKRFMCENPSNIGTPLAHRSVNRFSLFDDIPGSLPLGYDSSYRDIPFYLLIDQKQFDAAPLYDNNQNAGCGLIDKELGGVEPWSEDNQAELEKGWILKGDTIEEIVQKMNENSKDEGYHMDPADLQATVDVYNADCAAGIDSQFGRPAVANDVPNLVPLDTPPYYALRLMPCMNTTKGGPVKNAKVQILDTHGEVIPRLYEAGTLGHTAAQVYCIFGANLAECFNFGRIAGRNAAAETPLEA</sequence>
<dbReference type="InterPro" id="IPR050315">
    <property type="entry name" value="FAD-oxidoreductase_2"/>
</dbReference>
<evidence type="ECO:0000259" key="5">
    <source>
        <dbReference type="Pfam" id="PF00890"/>
    </source>
</evidence>
<evidence type="ECO:0000313" key="6">
    <source>
        <dbReference type="EMBL" id="PNV68636.1"/>
    </source>
</evidence>
<keyword evidence="7" id="KW-1185">Reference proteome</keyword>
<keyword evidence="4" id="KW-0560">Oxidoreductase</keyword>
<accession>A0A2K2UE78</accession>
<dbReference type="NCBIfam" id="TIGR01409">
    <property type="entry name" value="TAT_signal_seq"/>
    <property type="match status" value="1"/>
</dbReference>
<dbReference type="InterPro" id="IPR003953">
    <property type="entry name" value="FAD-dep_OxRdtase_2_FAD-bd"/>
</dbReference>
<organism evidence="6 7">
    <name type="scientific">Enteroscipio rubneri</name>
    <dbReference type="NCBI Taxonomy" id="2070686"/>
    <lineage>
        <taxon>Bacteria</taxon>
        <taxon>Bacillati</taxon>
        <taxon>Actinomycetota</taxon>
        <taxon>Coriobacteriia</taxon>
        <taxon>Eggerthellales</taxon>
        <taxon>Eggerthellaceae</taxon>
        <taxon>Enteroscipio</taxon>
    </lineage>
</organism>
<keyword evidence="2" id="KW-0285">Flavoprotein</keyword>
<dbReference type="InterPro" id="IPR027477">
    <property type="entry name" value="Succ_DH/fumarate_Rdtase_cat_sf"/>
</dbReference>
<dbReference type="Pfam" id="PF10518">
    <property type="entry name" value="TAT_signal"/>
    <property type="match status" value="1"/>
</dbReference>
<feature type="domain" description="FAD-dependent oxidoreductase 2 FAD-binding" evidence="5">
    <location>
        <begin position="55"/>
        <end position="529"/>
    </location>
</feature>
<evidence type="ECO:0000256" key="3">
    <source>
        <dbReference type="ARBA" id="ARBA00022827"/>
    </source>
</evidence>
<proteinExistence type="predicted"/>
<dbReference type="PROSITE" id="PS51318">
    <property type="entry name" value="TAT"/>
    <property type="match status" value="1"/>
</dbReference>
<dbReference type="InterPro" id="IPR019546">
    <property type="entry name" value="TAT_signal_bac_arc"/>
</dbReference>
<protein>
    <recommendedName>
        <fullName evidence="5">FAD-dependent oxidoreductase 2 FAD-binding domain-containing protein</fullName>
    </recommendedName>
</protein>